<dbReference type="SMART" id="SM00257">
    <property type="entry name" value="LysM"/>
    <property type="match status" value="1"/>
</dbReference>
<feature type="signal peptide" evidence="2">
    <location>
        <begin position="1"/>
        <end position="22"/>
    </location>
</feature>
<gene>
    <name evidence="4" type="ORF">J9260_13445</name>
</gene>
<protein>
    <submittedName>
        <fullName evidence="4">LysM peptidoglycan-binding domain-containing protein</fullName>
    </submittedName>
</protein>
<evidence type="ECO:0000259" key="3">
    <source>
        <dbReference type="PROSITE" id="PS51782"/>
    </source>
</evidence>
<feature type="chain" id="PRO_5036824950" evidence="2">
    <location>
        <begin position="23"/>
        <end position="212"/>
    </location>
</feature>
<feature type="compositionally biased region" description="Polar residues" evidence="1">
    <location>
        <begin position="30"/>
        <end position="44"/>
    </location>
</feature>
<feature type="region of interest" description="Disordered" evidence="1">
    <location>
        <begin position="30"/>
        <end position="99"/>
    </location>
</feature>
<feature type="domain" description="LysM" evidence="3">
    <location>
        <begin position="166"/>
        <end position="211"/>
    </location>
</feature>
<dbReference type="CDD" id="cd00118">
    <property type="entry name" value="LysM"/>
    <property type="match status" value="1"/>
</dbReference>
<evidence type="ECO:0000256" key="2">
    <source>
        <dbReference type="SAM" id="SignalP"/>
    </source>
</evidence>
<dbReference type="SUPFAM" id="SSF54106">
    <property type="entry name" value="LysM domain"/>
    <property type="match status" value="1"/>
</dbReference>
<dbReference type="EMBL" id="CP072793">
    <property type="protein sequence ID" value="QTR52702.1"/>
    <property type="molecule type" value="Genomic_DNA"/>
</dbReference>
<evidence type="ECO:0000313" key="5">
    <source>
        <dbReference type="Proteomes" id="UP000672009"/>
    </source>
</evidence>
<dbReference type="Proteomes" id="UP000672009">
    <property type="component" value="Chromosome"/>
</dbReference>
<dbReference type="Gene3D" id="3.10.350.10">
    <property type="entry name" value="LysM domain"/>
    <property type="match status" value="1"/>
</dbReference>
<dbReference type="RefSeq" id="WP_210218242.1">
    <property type="nucleotide sequence ID" value="NZ_CP072793.1"/>
</dbReference>
<dbReference type="PROSITE" id="PS51257">
    <property type="entry name" value="PROKAR_LIPOPROTEIN"/>
    <property type="match status" value="1"/>
</dbReference>
<dbReference type="InterPro" id="IPR036779">
    <property type="entry name" value="LysM_dom_sf"/>
</dbReference>
<keyword evidence="2" id="KW-0732">Signal</keyword>
<keyword evidence="5" id="KW-1185">Reference proteome</keyword>
<organism evidence="4 5">
    <name type="scientific">Thiothrix unzii</name>
    <dbReference type="NCBI Taxonomy" id="111769"/>
    <lineage>
        <taxon>Bacteria</taxon>
        <taxon>Pseudomonadati</taxon>
        <taxon>Pseudomonadota</taxon>
        <taxon>Gammaproteobacteria</taxon>
        <taxon>Thiotrichales</taxon>
        <taxon>Thiotrichaceae</taxon>
        <taxon>Thiothrix</taxon>
    </lineage>
</organism>
<dbReference type="InterPro" id="IPR018392">
    <property type="entry name" value="LysM"/>
</dbReference>
<proteinExistence type="predicted"/>
<dbReference type="Pfam" id="PF01476">
    <property type="entry name" value="LysM"/>
    <property type="match status" value="1"/>
</dbReference>
<dbReference type="PROSITE" id="PS51782">
    <property type="entry name" value="LYSM"/>
    <property type="match status" value="1"/>
</dbReference>
<reference evidence="4" key="1">
    <citation type="submission" date="2021-04" db="EMBL/GenBank/DDBJ databases">
        <title>Genomics, taxonomy and metabolism of representatives of sulfur bacteria of the genus Thiothrix: Thiothrix fructosivorans QT, Thiothrix unzii A1T and three new species, Thiothrix subterranea sp. nov., Thiothrix litoralis sp. nov. and 'Candidatus Thiothrix anitrata' sp. nov.</title>
        <authorList>
            <person name="Ravin N.V."/>
            <person name="Smolyakov D."/>
            <person name="Rudenko T.S."/>
            <person name="Mardanov A.V."/>
            <person name="Beletsky A.V."/>
            <person name="Markov N.D."/>
            <person name="Fomenkov A.I."/>
            <person name="Roberts R.J."/>
            <person name="Karnachuk O.V."/>
            <person name="Novikov A."/>
            <person name="Grabovich M.Y."/>
        </authorList>
    </citation>
    <scope>NUCLEOTIDE SEQUENCE</scope>
    <source>
        <strain evidence="4">A1</strain>
    </source>
</reference>
<evidence type="ECO:0000313" key="4">
    <source>
        <dbReference type="EMBL" id="QTR52702.1"/>
    </source>
</evidence>
<dbReference type="KEGG" id="tun:J9260_13445"/>
<accession>A0A975IGE1</accession>
<name>A0A975IGE1_9GAMM</name>
<evidence type="ECO:0000256" key="1">
    <source>
        <dbReference type="SAM" id="MobiDB-lite"/>
    </source>
</evidence>
<dbReference type="AlphaFoldDB" id="A0A975IGE1"/>
<sequence>MERKMKLAAAISLLGLTSVACAPNPYWQYPGSQNRSTATTTRTAPQGGVTHNHCGKVHTHTLPPQGLAHHHGDGCMAGSNTATVAPPPSNTYTYNPPVSTNPYTSSTPVNNYNAYSAPKPLETSTSGTYYYDYTGANNYTTPTGGTTNTTSSSTTTTAPSAYAGGDTYTVQKGDTVFQVMRNTGVYWKDIIRLNNLQAPDHTIHAGQTLRLK</sequence>